<dbReference type="CDD" id="cd03784">
    <property type="entry name" value="GT1_Gtf-like"/>
    <property type="match status" value="1"/>
</dbReference>
<dbReference type="Proteomes" id="UP000504633">
    <property type="component" value="Unplaced"/>
</dbReference>
<dbReference type="PANTHER" id="PTHR48043:SF145">
    <property type="entry name" value="FI06409P-RELATED"/>
    <property type="match status" value="1"/>
</dbReference>
<keyword evidence="2" id="KW-0328">Glycosyltransferase</keyword>
<keyword evidence="3" id="KW-0808">Transferase</keyword>
<dbReference type="FunFam" id="3.40.50.2000:FF:000021">
    <property type="entry name" value="UDP-glucuronosyltransferase"/>
    <property type="match status" value="1"/>
</dbReference>
<evidence type="ECO:0000313" key="5">
    <source>
        <dbReference type="Proteomes" id="UP000504633"/>
    </source>
</evidence>
<comment type="similarity">
    <text evidence="1">Belongs to the UDP-glycosyltransferase family.</text>
</comment>
<keyword evidence="4" id="KW-0472">Membrane</keyword>
<name>A0A6J1M5C7_DROHY</name>
<dbReference type="KEGG" id="dhe:111600248"/>
<dbReference type="GO" id="GO:0008194">
    <property type="term" value="F:UDP-glycosyltransferase activity"/>
    <property type="evidence" value="ECO:0007669"/>
    <property type="project" value="InterPro"/>
</dbReference>
<evidence type="ECO:0000256" key="2">
    <source>
        <dbReference type="ARBA" id="ARBA00022676"/>
    </source>
</evidence>
<accession>A0A6J1M5C7</accession>
<dbReference type="CTD" id="53503"/>
<protein>
    <submittedName>
        <fullName evidence="6">UDP-glucuronosyltransferase 2B33 isoform X1</fullName>
    </submittedName>
</protein>
<gene>
    <name evidence="6" type="primary">LOC111600248</name>
</gene>
<proteinExistence type="inferred from homology"/>
<dbReference type="RefSeq" id="XP_023172057.2">
    <property type="nucleotide sequence ID" value="XM_023316289.2"/>
</dbReference>
<evidence type="ECO:0000256" key="1">
    <source>
        <dbReference type="ARBA" id="ARBA00009995"/>
    </source>
</evidence>
<keyword evidence="4" id="KW-0812">Transmembrane</keyword>
<feature type="transmembrane region" description="Helical" evidence="4">
    <location>
        <begin position="534"/>
        <end position="561"/>
    </location>
</feature>
<dbReference type="OMA" id="YGSAWNI"/>
<dbReference type="GeneID" id="111600248"/>
<keyword evidence="4" id="KW-1133">Transmembrane helix</keyword>
<sequence length="574" mass="65339">MAFALRAVNSNISDKISSPRKNCAQSQFKFIDNFNNVQYEREHCNARTRRRSMVGYVSGASLVFALCLQQVFAANILAVISFTSPSSFILLTPYVKALVLKGHEVTIISAGSQHVADFDGVHHIRVNALNHLIEDFRESCMDLKFPMQKWEEASFVANFFYNSSFHVLNDPGVQSLLQDKSAQFDMVIVETTFTDALYGFAQHFNAPLVGLSICGASWNINYLAGNKAISVYEPIVSSGYSTGFSVLNKIKNWIYITEEWLLEQMIYLPKQLALYKRFFNESAESLHNIRQNFALILINQHFSLGRARSNVPNVIEVAGMHLEQPITELDQELQQFMDEAEHGVIVFSMGTAITGKWFPDKLIEMMLQSFDQLPQRIVLKFDQPLPIKSHKIYLRSTLPQRALLAHPKVKLFITHGGILSIIEAAYSSVPMLCMPLYYDQLGNSKLMEQSGLAQILDFSTMTVESITNSIKEIIENPLYKQNAQQISTRLRDLPMSPLENAVWWTEYVLRHKGAPHMRISMEDMSLIQYYNLDFISVLILRSGVALLIIFCVSLKLVIFLLQRSQFRLTVPILY</sequence>
<dbReference type="InterPro" id="IPR002213">
    <property type="entry name" value="UDP_glucos_trans"/>
</dbReference>
<dbReference type="OrthoDB" id="5835829at2759"/>
<dbReference type="PANTHER" id="PTHR48043">
    <property type="entry name" value="EG:EG0003.4 PROTEIN-RELATED"/>
    <property type="match status" value="1"/>
</dbReference>
<evidence type="ECO:0000256" key="3">
    <source>
        <dbReference type="ARBA" id="ARBA00022679"/>
    </source>
</evidence>
<keyword evidence="5" id="KW-1185">Reference proteome</keyword>
<organism evidence="5 6">
    <name type="scientific">Drosophila hydei</name>
    <name type="common">Fruit fly</name>
    <dbReference type="NCBI Taxonomy" id="7224"/>
    <lineage>
        <taxon>Eukaryota</taxon>
        <taxon>Metazoa</taxon>
        <taxon>Ecdysozoa</taxon>
        <taxon>Arthropoda</taxon>
        <taxon>Hexapoda</taxon>
        <taxon>Insecta</taxon>
        <taxon>Pterygota</taxon>
        <taxon>Neoptera</taxon>
        <taxon>Endopterygota</taxon>
        <taxon>Diptera</taxon>
        <taxon>Brachycera</taxon>
        <taxon>Muscomorpha</taxon>
        <taxon>Ephydroidea</taxon>
        <taxon>Drosophilidae</taxon>
        <taxon>Drosophila</taxon>
    </lineage>
</organism>
<evidence type="ECO:0000313" key="6">
    <source>
        <dbReference type="RefSeq" id="XP_023172057.2"/>
    </source>
</evidence>
<reference evidence="6" key="1">
    <citation type="submission" date="2025-08" db="UniProtKB">
        <authorList>
            <consortium name="RefSeq"/>
        </authorList>
    </citation>
    <scope>IDENTIFICATION</scope>
    <source>
        <strain evidence="6">15085-1641.00</strain>
        <tissue evidence="6">Whole body</tissue>
    </source>
</reference>
<evidence type="ECO:0000256" key="4">
    <source>
        <dbReference type="SAM" id="Phobius"/>
    </source>
</evidence>
<dbReference type="Pfam" id="PF00201">
    <property type="entry name" value="UDPGT"/>
    <property type="match status" value="1"/>
</dbReference>
<feature type="transmembrane region" description="Helical" evidence="4">
    <location>
        <begin position="56"/>
        <end position="82"/>
    </location>
</feature>
<dbReference type="SUPFAM" id="SSF53756">
    <property type="entry name" value="UDP-Glycosyltransferase/glycogen phosphorylase"/>
    <property type="match status" value="1"/>
</dbReference>
<dbReference type="InterPro" id="IPR050271">
    <property type="entry name" value="UDP-glycosyltransferase"/>
</dbReference>
<dbReference type="AlphaFoldDB" id="A0A6J1M5C7"/>
<dbReference type="Gene3D" id="3.40.50.2000">
    <property type="entry name" value="Glycogen Phosphorylase B"/>
    <property type="match status" value="1"/>
</dbReference>